<sequence length="173" mass="20431">MQSLVDLIKPYFKKPWFFKLAFNVSPMYRRSVGRVIKVSEDLHSVEIKIPINYKNRNYSGAIFGGSLFSATDPIMMIQLIQILGNDFVVWDKEASIRYKIPVREKVYALFEFTPNEIKEIRDLVLERQEIDITKKVFIKNRKGKIFAEVTKVLYVADHIFYKEKMKKRKLKSS</sequence>
<dbReference type="Gene3D" id="3.10.129.10">
    <property type="entry name" value="Hotdog Thioesterase"/>
    <property type="match status" value="1"/>
</dbReference>
<gene>
    <name evidence="1" type="ORF">AWE51_06225</name>
</gene>
<dbReference type="AlphaFoldDB" id="A0A162FB37"/>
<evidence type="ECO:0000313" key="1">
    <source>
        <dbReference type="EMBL" id="KZS40546.1"/>
    </source>
</evidence>
<dbReference type="RefSeq" id="WP_066314153.1">
    <property type="nucleotide sequence ID" value="NZ_CANLSS010000013.1"/>
</dbReference>
<name>A0A162FB37_9FLAO</name>
<dbReference type="EMBL" id="LQRT01000013">
    <property type="protein sequence ID" value="KZS40546.1"/>
    <property type="molecule type" value="Genomic_DNA"/>
</dbReference>
<dbReference type="InterPro" id="IPR029069">
    <property type="entry name" value="HotDog_dom_sf"/>
</dbReference>
<dbReference type="STRING" id="1642818.AWE51_06225"/>
<keyword evidence="2" id="KW-1185">Reference proteome</keyword>
<dbReference type="Proteomes" id="UP000076715">
    <property type="component" value="Unassembled WGS sequence"/>
</dbReference>
<comment type="caution">
    <text evidence="1">The sequence shown here is derived from an EMBL/GenBank/DDBJ whole genome shotgun (WGS) entry which is preliminary data.</text>
</comment>
<evidence type="ECO:0000313" key="2">
    <source>
        <dbReference type="Proteomes" id="UP000076715"/>
    </source>
</evidence>
<dbReference type="Pfam" id="PF14539">
    <property type="entry name" value="DUF4442"/>
    <property type="match status" value="1"/>
</dbReference>
<organism evidence="1 2">
    <name type="scientific">Aquimarina aggregata</name>
    <dbReference type="NCBI Taxonomy" id="1642818"/>
    <lineage>
        <taxon>Bacteria</taxon>
        <taxon>Pseudomonadati</taxon>
        <taxon>Bacteroidota</taxon>
        <taxon>Flavobacteriia</taxon>
        <taxon>Flavobacteriales</taxon>
        <taxon>Flavobacteriaceae</taxon>
        <taxon>Aquimarina</taxon>
    </lineage>
</organism>
<dbReference type="OrthoDB" id="9814774at2"/>
<dbReference type="SUPFAM" id="SSF54637">
    <property type="entry name" value="Thioesterase/thiol ester dehydrase-isomerase"/>
    <property type="match status" value="1"/>
</dbReference>
<accession>A0A162FB37</accession>
<reference evidence="1 2" key="1">
    <citation type="submission" date="2016-01" db="EMBL/GenBank/DDBJ databases">
        <title>The draft genome sequence of Aquimarina sp. RZW4-3-2.</title>
        <authorList>
            <person name="Wang Y."/>
        </authorList>
    </citation>
    <scope>NUCLEOTIDE SEQUENCE [LARGE SCALE GENOMIC DNA]</scope>
    <source>
        <strain evidence="1 2">RZW4-3-2</strain>
    </source>
</reference>
<dbReference type="InterPro" id="IPR027961">
    <property type="entry name" value="DUF4442"/>
</dbReference>
<protein>
    <submittedName>
        <fullName evidence="1">DUF4442 domain-containing protein</fullName>
    </submittedName>
</protein>
<proteinExistence type="predicted"/>